<evidence type="ECO:0000313" key="3">
    <source>
        <dbReference type="Proteomes" id="UP000050794"/>
    </source>
</evidence>
<evidence type="ECO:0000313" key="2">
    <source>
        <dbReference type="EMBL" id="VDM44245.1"/>
    </source>
</evidence>
<dbReference type="AlphaFoldDB" id="A0A183UWQ4"/>
<organism evidence="3 4">
    <name type="scientific">Toxocara canis</name>
    <name type="common">Canine roundworm</name>
    <dbReference type="NCBI Taxonomy" id="6265"/>
    <lineage>
        <taxon>Eukaryota</taxon>
        <taxon>Metazoa</taxon>
        <taxon>Ecdysozoa</taxon>
        <taxon>Nematoda</taxon>
        <taxon>Chromadorea</taxon>
        <taxon>Rhabditida</taxon>
        <taxon>Spirurina</taxon>
        <taxon>Ascaridomorpha</taxon>
        <taxon>Ascaridoidea</taxon>
        <taxon>Toxocaridae</taxon>
        <taxon>Toxocara</taxon>
    </lineage>
</organism>
<name>A0A183UWQ4_TOXCA</name>
<accession>A0A183UWQ4</accession>
<evidence type="ECO:0000256" key="1">
    <source>
        <dbReference type="SAM" id="MobiDB-lite"/>
    </source>
</evidence>
<reference evidence="2 3" key="2">
    <citation type="submission" date="2018-11" db="EMBL/GenBank/DDBJ databases">
        <authorList>
            <consortium name="Pathogen Informatics"/>
        </authorList>
    </citation>
    <scope>NUCLEOTIDE SEQUENCE [LARGE SCALE GENOMIC DNA]</scope>
</reference>
<dbReference type="EMBL" id="UYWY01021483">
    <property type="protein sequence ID" value="VDM44245.1"/>
    <property type="molecule type" value="Genomic_DNA"/>
</dbReference>
<feature type="compositionally biased region" description="Polar residues" evidence="1">
    <location>
        <begin position="1"/>
        <end position="10"/>
    </location>
</feature>
<reference evidence="4" key="1">
    <citation type="submission" date="2016-06" db="UniProtKB">
        <authorList>
            <consortium name="WormBaseParasite"/>
        </authorList>
    </citation>
    <scope>IDENTIFICATION</scope>
</reference>
<dbReference type="Proteomes" id="UP000050794">
    <property type="component" value="Unassembled WGS sequence"/>
</dbReference>
<gene>
    <name evidence="2" type="ORF">TCNE_LOCUS12924</name>
</gene>
<evidence type="ECO:0000313" key="4">
    <source>
        <dbReference type="WBParaSite" id="TCNE_0001292401-mRNA-1"/>
    </source>
</evidence>
<proteinExistence type="predicted"/>
<feature type="region of interest" description="Disordered" evidence="1">
    <location>
        <begin position="1"/>
        <end position="23"/>
    </location>
</feature>
<keyword evidence="3" id="KW-1185">Reference proteome</keyword>
<sequence>MATKSFNNGPQFPARQRLRSTAPAGRKVFGERLLKISGATAGAPCGLRLSLCTYNCRSLSEADQLNYLTEEKKKNAVTSWKSVKHVAQHPSQHNIKTEVRYILEKAKATEGEEESASS</sequence>
<dbReference type="WBParaSite" id="TCNE_0001292401-mRNA-1">
    <property type="protein sequence ID" value="TCNE_0001292401-mRNA-1"/>
    <property type="gene ID" value="TCNE_0001292401"/>
</dbReference>
<protein>
    <submittedName>
        <fullName evidence="2 4">Uncharacterized protein</fullName>
    </submittedName>
</protein>